<sequence length="580" mass="65857">MIAPHLKVFPRGKRRAHRRSEVDAERAGHVQQAQCVRRHPTNAGSRLRRIKCDEAKPTCLKCSIYGRPCGGYSQDNENKAPKTSLLLPKQTYSATIPLVYSPGASPQESGQDWRYFEHYRETTALSVAGSYDPGSWNNVVLQAAEQEPSLKRMLRALAALDLTPATTRGLYSWNFSGSPDDQHEHHRYALKEYGKALRETRDRVLQGQSNLRTSLIFSHLSIAIETFHGNFEPALAQVYNMTRLLDDSGFTEKSYLESTSSSNPATGVEDELAQMFYALSFIAMTFTPDTIPVQVHLKRKKDHEETLAQMPSTFESVREAIFYMRVIARRCSHFQAASWMFDGSQTGPPNPGAYLGFMDRVSNAVVPEAFEEQQKYLRDIERWNCAVAPLVQQSHTPAGREYRGAVALLQLHSVGNYISVSSALTADELFYDVLIPQFQSMVQLSREIYALLPMAKYTLAFRAVAFLDMTAKKCRDPVLRREAIQLLAATPRREMFWDSIVAAQIGRWVVSLEEEGMVDGFVPKTSRVRHIAMKIDMETRSIHVWCMQPRRGGEPGEWIRRETTLRADGDEPRSRELPWR</sequence>
<dbReference type="Pfam" id="PF00172">
    <property type="entry name" value="Zn_clus"/>
    <property type="match status" value="1"/>
</dbReference>
<keyword evidence="3" id="KW-0805">Transcription regulation</keyword>
<evidence type="ECO:0000256" key="6">
    <source>
        <dbReference type="ARBA" id="ARBA00023242"/>
    </source>
</evidence>
<proteinExistence type="predicted"/>
<evidence type="ECO:0000259" key="8">
    <source>
        <dbReference type="Pfam" id="PF00172"/>
    </source>
</evidence>
<dbReference type="CDD" id="cd00067">
    <property type="entry name" value="GAL4"/>
    <property type="match status" value="1"/>
</dbReference>
<dbReference type="GO" id="GO:0003677">
    <property type="term" value="F:DNA binding"/>
    <property type="evidence" value="ECO:0007669"/>
    <property type="project" value="UniProtKB-KW"/>
</dbReference>
<evidence type="ECO:0000256" key="7">
    <source>
        <dbReference type="SAM" id="MobiDB-lite"/>
    </source>
</evidence>
<dbReference type="OrthoDB" id="3598904at2759"/>
<evidence type="ECO:0000313" key="10">
    <source>
        <dbReference type="Proteomes" id="UP000256328"/>
    </source>
</evidence>
<keyword evidence="10" id="KW-1185">Reference proteome</keyword>
<evidence type="ECO:0000256" key="1">
    <source>
        <dbReference type="ARBA" id="ARBA00022723"/>
    </source>
</evidence>
<reference evidence="9 10" key="1">
    <citation type="journal article" date="2018" name="IMA Fungus">
        <title>IMA Genome-F 9: Draft genome sequence of Annulohypoxylon stygium, Aspergillus mulundensis, Berkeleyomyces basicola (syn. Thielaviopsis basicola), Ceratocystis smalleyi, two Cercospora beticola strains, Coleophoma cylindrospora, Fusarium fracticaudum, Phialophora cf. hyalina, and Morchella septimelata.</title>
        <authorList>
            <person name="Wingfield B.D."/>
            <person name="Bills G.F."/>
            <person name="Dong Y."/>
            <person name="Huang W."/>
            <person name="Nel W.J."/>
            <person name="Swalarsk-Parry B.S."/>
            <person name="Vaghefi N."/>
            <person name="Wilken P.M."/>
            <person name="An Z."/>
            <person name="de Beer Z.W."/>
            <person name="De Vos L."/>
            <person name="Chen L."/>
            <person name="Duong T.A."/>
            <person name="Gao Y."/>
            <person name="Hammerbacher A."/>
            <person name="Kikkert J.R."/>
            <person name="Li Y."/>
            <person name="Li H."/>
            <person name="Li K."/>
            <person name="Li Q."/>
            <person name="Liu X."/>
            <person name="Ma X."/>
            <person name="Naidoo K."/>
            <person name="Pethybridge S.J."/>
            <person name="Sun J."/>
            <person name="Steenkamp E.T."/>
            <person name="van der Nest M.A."/>
            <person name="van Wyk S."/>
            <person name="Wingfield M.J."/>
            <person name="Xiong C."/>
            <person name="Yue Q."/>
            <person name="Zhang X."/>
        </authorList>
    </citation>
    <scope>NUCLEOTIDE SEQUENCE [LARGE SCALE GENOMIC DNA]</scope>
    <source>
        <strain evidence="9 10">BP5796</strain>
    </source>
</reference>
<organism evidence="9 10">
    <name type="scientific">Coleophoma crateriformis</name>
    <dbReference type="NCBI Taxonomy" id="565419"/>
    <lineage>
        <taxon>Eukaryota</taxon>
        <taxon>Fungi</taxon>
        <taxon>Dikarya</taxon>
        <taxon>Ascomycota</taxon>
        <taxon>Pezizomycotina</taxon>
        <taxon>Leotiomycetes</taxon>
        <taxon>Helotiales</taxon>
        <taxon>Dermateaceae</taxon>
        <taxon>Coleophoma</taxon>
    </lineage>
</organism>
<name>A0A3D8SMG4_9HELO</name>
<dbReference type="PANTHER" id="PTHR36206:SF4">
    <property type="entry name" value="HYPOTHETICAL CONSERVED PROTEIN (EUROFUNG)-RELATED"/>
    <property type="match status" value="1"/>
</dbReference>
<dbReference type="SUPFAM" id="SSF57701">
    <property type="entry name" value="Zn2/Cys6 DNA-binding domain"/>
    <property type="match status" value="1"/>
</dbReference>
<keyword evidence="6" id="KW-0539">Nucleus</keyword>
<feature type="domain" description="Zn(2)-C6 fungal-type" evidence="8">
    <location>
        <begin position="46"/>
        <end position="75"/>
    </location>
</feature>
<dbReference type="EMBL" id="PDLN01000004">
    <property type="protein sequence ID" value="RDW87507.1"/>
    <property type="molecule type" value="Genomic_DNA"/>
</dbReference>
<gene>
    <name evidence="9" type="ORF">BP5796_03201</name>
</gene>
<dbReference type="InterPro" id="IPR036864">
    <property type="entry name" value="Zn2-C6_fun-type_DNA-bd_sf"/>
</dbReference>
<keyword evidence="4" id="KW-0238">DNA-binding</keyword>
<protein>
    <recommendedName>
        <fullName evidence="8">Zn(2)-C6 fungal-type domain-containing protein</fullName>
    </recommendedName>
</protein>
<evidence type="ECO:0000256" key="4">
    <source>
        <dbReference type="ARBA" id="ARBA00023125"/>
    </source>
</evidence>
<dbReference type="AlphaFoldDB" id="A0A3D8SMG4"/>
<dbReference type="InterPro" id="IPR001138">
    <property type="entry name" value="Zn2Cys6_DnaBD"/>
</dbReference>
<dbReference type="InterPro" id="IPR052360">
    <property type="entry name" value="Transcr_Regulatory_Proteins"/>
</dbReference>
<dbReference type="PANTHER" id="PTHR36206">
    <property type="entry name" value="ASPERCRYPTIN BIOSYNTHESIS CLUSTER-SPECIFIC TRANSCRIPTION REGULATOR ATNN-RELATED"/>
    <property type="match status" value="1"/>
</dbReference>
<dbReference type="Proteomes" id="UP000256328">
    <property type="component" value="Unassembled WGS sequence"/>
</dbReference>
<dbReference type="GO" id="GO:0000981">
    <property type="term" value="F:DNA-binding transcription factor activity, RNA polymerase II-specific"/>
    <property type="evidence" value="ECO:0007669"/>
    <property type="project" value="InterPro"/>
</dbReference>
<accession>A0A3D8SMG4</accession>
<comment type="caution">
    <text evidence="9">The sequence shown here is derived from an EMBL/GenBank/DDBJ whole genome shotgun (WGS) entry which is preliminary data.</text>
</comment>
<dbReference type="Gene3D" id="4.10.240.10">
    <property type="entry name" value="Zn(2)-C6 fungal-type DNA-binding domain"/>
    <property type="match status" value="1"/>
</dbReference>
<keyword evidence="1" id="KW-0479">Metal-binding</keyword>
<evidence type="ECO:0000256" key="5">
    <source>
        <dbReference type="ARBA" id="ARBA00023163"/>
    </source>
</evidence>
<feature type="region of interest" description="Disordered" evidence="7">
    <location>
        <begin position="556"/>
        <end position="580"/>
    </location>
</feature>
<keyword evidence="2" id="KW-0862">Zinc</keyword>
<dbReference type="GO" id="GO:0008270">
    <property type="term" value="F:zinc ion binding"/>
    <property type="evidence" value="ECO:0007669"/>
    <property type="project" value="InterPro"/>
</dbReference>
<keyword evidence="5" id="KW-0804">Transcription</keyword>
<evidence type="ECO:0000313" key="9">
    <source>
        <dbReference type="EMBL" id="RDW87507.1"/>
    </source>
</evidence>
<evidence type="ECO:0000256" key="3">
    <source>
        <dbReference type="ARBA" id="ARBA00023015"/>
    </source>
</evidence>
<evidence type="ECO:0000256" key="2">
    <source>
        <dbReference type="ARBA" id="ARBA00022833"/>
    </source>
</evidence>